<keyword evidence="7" id="KW-0548">Nucleotidyltransferase</keyword>
<dbReference type="GO" id="GO:0003725">
    <property type="term" value="F:double-stranded RNA binding"/>
    <property type="evidence" value="ECO:0007669"/>
    <property type="project" value="InterPro"/>
</dbReference>
<dbReference type="InterPro" id="IPR050156">
    <property type="entry name" value="TC-AMP_synthase_SUA5"/>
</dbReference>
<evidence type="ECO:0000256" key="7">
    <source>
        <dbReference type="ARBA" id="ARBA00022695"/>
    </source>
</evidence>
<evidence type="ECO:0000256" key="8">
    <source>
        <dbReference type="ARBA" id="ARBA00022741"/>
    </source>
</evidence>
<evidence type="ECO:0000259" key="12">
    <source>
        <dbReference type="PROSITE" id="PS51163"/>
    </source>
</evidence>
<proteinExistence type="inferred from homology"/>
<name>S5DMN2_9ACTN</name>
<keyword evidence="5" id="KW-0808">Transferase</keyword>
<organism evidence="13">
    <name type="scientific">Candidatus Actinomarina minuta</name>
    <dbReference type="NCBI Taxonomy" id="1389454"/>
    <lineage>
        <taxon>Bacteria</taxon>
        <taxon>Bacillati</taxon>
        <taxon>Actinomycetota</taxon>
        <taxon>Actinomycetes</taxon>
        <taxon>Candidatus Actinomarinidae</taxon>
        <taxon>Candidatus Actinomarinales</taxon>
        <taxon>Candidatus Actinomarineae</taxon>
        <taxon>Candidatus Actinomarinaceae</taxon>
        <taxon>Candidatus Actinomarina</taxon>
    </lineage>
</organism>
<accession>S5DMN2</accession>
<feature type="domain" description="YrdC-like" evidence="12">
    <location>
        <begin position="5"/>
        <end position="188"/>
    </location>
</feature>
<keyword evidence="4" id="KW-0963">Cytoplasm</keyword>
<dbReference type="GO" id="GO:0000049">
    <property type="term" value="F:tRNA binding"/>
    <property type="evidence" value="ECO:0007669"/>
    <property type="project" value="TreeGrafter"/>
</dbReference>
<dbReference type="GO" id="GO:0005737">
    <property type="term" value="C:cytoplasm"/>
    <property type="evidence" value="ECO:0007669"/>
    <property type="project" value="UniProtKB-SubCell"/>
</dbReference>
<evidence type="ECO:0000256" key="2">
    <source>
        <dbReference type="ARBA" id="ARBA00007663"/>
    </source>
</evidence>
<reference evidence="13" key="1">
    <citation type="journal article" date="2013" name="Sci. Rep.">
        <title>Metagenomics uncovers a new group of low GC and ultra-small marine Actinobacteria.</title>
        <authorList>
            <person name="Ghai R."/>
            <person name="Mizuno C.M."/>
            <person name="Picazo A."/>
            <person name="Camacho A."/>
            <person name="Rodriguez-Valera F."/>
        </authorList>
    </citation>
    <scope>NUCLEOTIDE SEQUENCE</scope>
</reference>
<evidence type="ECO:0000256" key="11">
    <source>
        <dbReference type="ARBA" id="ARBA00048366"/>
    </source>
</evidence>
<evidence type="ECO:0000256" key="3">
    <source>
        <dbReference type="ARBA" id="ARBA00012584"/>
    </source>
</evidence>
<evidence type="ECO:0000313" key="13">
    <source>
        <dbReference type="EMBL" id="AGQ18708.1"/>
    </source>
</evidence>
<dbReference type="InterPro" id="IPR017945">
    <property type="entry name" value="DHBP_synth_RibB-like_a/b_dom"/>
</dbReference>
<comment type="subcellular location">
    <subcellularLocation>
        <location evidence="1">Cytoplasm</location>
    </subcellularLocation>
</comment>
<dbReference type="EC" id="2.7.7.87" evidence="3"/>
<protein>
    <recommendedName>
        <fullName evidence="10">L-threonylcarbamoyladenylate synthase</fullName>
        <ecNumber evidence="3">2.7.7.87</ecNumber>
    </recommendedName>
    <alternativeName>
        <fullName evidence="10">L-threonylcarbamoyladenylate synthase</fullName>
    </alternativeName>
</protein>
<dbReference type="SUPFAM" id="SSF55821">
    <property type="entry name" value="YrdC/RibB"/>
    <property type="match status" value="1"/>
</dbReference>
<comment type="catalytic activity">
    <reaction evidence="11">
        <text>L-threonine + hydrogencarbonate + ATP = L-threonylcarbamoyladenylate + diphosphate + H2O</text>
        <dbReference type="Rhea" id="RHEA:36407"/>
        <dbReference type="ChEBI" id="CHEBI:15377"/>
        <dbReference type="ChEBI" id="CHEBI:17544"/>
        <dbReference type="ChEBI" id="CHEBI:30616"/>
        <dbReference type="ChEBI" id="CHEBI:33019"/>
        <dbReference type="ChEBI" id="CHEBI:57926"/>
        <dbReference type="ChEBI" id="CHEBI:73682"/>
        <dbReference type="EC" id="2.7.7.87"/>
    </reaction>
</comment>
<evidence type="ECO:0000256" key="4">
    <source>
        <dbReference type="ARBA" id="ARBA00022490"/>
    </source>
</evidence>
<dbReference type="PANTHER" id="PTHR17490">
    <property type="entry name" value="SUA5"/>
    <property type="match status" value="1"/>
</dbReference>
<evidence type="ECO:0000256" key="10">
    <source>
        <dbReference type="ARBA" id="ARBA00029774"/>
    </source>
</evidence>
<dbReference type="InterPro" id="IPR006070">
    <property type="entry name" value="Sua5-like_dom"/>
</dbReference>
<dbReference type="Gene3D" id="3.90.870.10">
    <property type="entry name" value="DHBP synthase"/>
    <property type="match status" value="1"/>
</dbReference>
<dbReference type="PANTHER" id="PTHR17490:SF16">
    <property type="entry name" value="THREONYLCARBAMOYL-AMP SYNTHASE"/>
    <property type="match status" value="1"/>
</dbReference>
<comment type="similarity">
    <text evidence="2">Belongs to the SUA5 family.</text>
</comment>
<dbReference type="GO" id="GO:0006450">
    <property type="term" value="P:regulation of translational fidelity"/>
    <property type="evidence" value="ECO:0007669"/>
    <property type="project" value="TreeGrafter"/>
</dbReference>
<dbReference type="AlphaFoldDB" id="S5DMN2"/>
<keyword evidence="8" id="KW-0547">Nucleotide-binding</keyword>
<evidence type="ECO:0000256" key="5">
    <source>
        <dbReference type="ARBA" id="ARBA00022679"/>
    </source>
</evidence>
<evidence type="ECO:0000256" key="1">
    <source>
        <dbReference type="ARBA" id="ARBA00004496"/>
    </source>
</evidence>
<dbReference type="NCBIfam" id="TIGR00057">
    <property type="entry name" value="L-threonylcarbamoyladenylate synthase"/>
    <property type="match status" value="1"/>
</dbReference>
<dbReference type="GO" id="GO:0005524">
    <property type="term" value="F:ATP binding"/>
    <property type="evidence" value="ECO:0007669"/>
    <property type="project" value="UniProtKB-KW"/>
</dbReference>
<evidence type="ECO:0000256" key="6">
    <source>
        <dbReference type="ARBA" id="ARBA00022694"/>
    </source>
</evidence>
<dbReference type="Pfam" id="PF01300">
    <property type="entry name" value="Sua5_yciO_yrdC"/>
    <property type="match status" value="1"/>
</dbReference>
<dbReference type="GO" id="GO:0061710">
    <property type="term" value="F:L-threonylcarbamoyladenylate synthase"/>
    <property type="evidence" value="ECO:0007669"/>
    <property type="project" value="UniProtKB-EC"/>
</dbReference>
<evidence type="ECO:0000256" key="9">
    <source>
        <dbReference type="ARBA" id="ARBA00022840"/>
    </source>
</evidence>
<dbReference type="EMBL" id="KC811109">
    <property type="protein sequence ID" value="AGQ18708.1"/>
    <property type="molecule type" value="Genomic_DNA"/>
</dbReference>
<keyword evidence="6" id="KW-0819">tRNA processing</keyword>
<sequence>MFLQQDKLQIAVEHLKNDSIVGIPTETVYGIGVNPFSQKAVDNLFEIKERDDSKPISLLVHSFAELHKLDIHTEIPEVVELYWPGPLTVVVEVKNIFPSGVGTTNPNSIGIRVPENSLALELLKETGPLAVTSANKSGMEEAVNHIEAKKIFGESVKAYIEGQATHGEGSTVVDLRVDGGEILRQGPLKWPPTYC</sequence>
<dbReference type="PROSITE" id="PS51163">
    <property type="entry name" value="YRDC"/>
    <property type="match status" value="1"/>
</dbReference>
<dbReference type="GO" id="GO:0008033">
    <property type="term" value="P:tRNA processing"/>
    <property type="evidence" value="ECO:0007669"/>
    <property type="project" value="UniProtKB-KW"/>
</dbReference>
<keyword evidence="9" id="KW-0067">ATP-binding</keyword>